<evidence type="ECO:0000259" key="2">
    <source>
        <dbReference type="Pfam" id="PF03446"/>
    </source>
</evidence>
<dbReference type="EMBL" id="KV749407">
    <property type="protein sequence ID" value="OCL09558.1"/>
    <property type="molecule type" value="Genomic_DNA"/>
</dbReference>
<dbReference type="PANTHER" id="PTHR43580:SF2">
    <property type="entry name" value="CYTOKINE-LIKE NUCLEAR FACTOR N-PAC"/>
    <property type="match status" value="1"/>
</dbReference>
<dbReference type="Gene3D" id="3.40.50.720">
    <property type="entry name" value="NAD(P)-binding Rossmann-like Domain"/>
    <property type="match status" value="1"/>
</dbReference>
<dbReference type="Pfam" id="PF09130">
    <property type="entry name" value="DUF1932"/>
    <property type="match status" value="1"/>
</dbReference>
<proteinExistence type="inferred from homology"/>
<dbReference type="Pfam" id="PF03446">
    <property type="entry name" value="NAD_binding_2"/>
    <property type="match status" value="1"/>
</dbReference>
<evidence type="ECO:0000256" key="1">
    <source>
        <dbReference type="ARBA" id="ARBA00007598"/>
    </source>
</evidence>
<dbReference type="Gene3D" id="1.10.1040.10">
    <property type="entry name" value="N-(1-d-carboxylethyl)-l-norvaline Dehydrogenase, domain 2"/>
    <property type="match status" value="1"/>
</dbReference>
<dbReference type="GO" id="GO:0140673">
    <property type="term" value="P:transcription elongation-coupled chromatin remodeling"/>
    <property type="evidence" value="ECO:0007669"/>
    <property type="project" value="TreeGrafter"/>
</dbReference>
<comment type="similarity">
    <text evidence="1">Belongs to the HIBADH-related family. NP60 subfamily.</text>
</comment>
<dbReference type="OrthoDB" id="9988102at2759"/>
<organism evidence="4 5">
    <name type="scientific">Glonium stellatum</name>
    <dbReference type="NCBI Taxonomy" id="574774"/>
    <lineage>
        <taxon>Eukaryota</taxon>
        <taxon>Fungi</taxon>
        <taxon>Dikarya</taxon>
        <taxon>Ascomycota</taxon>
        <taxon>Pezizomycotina</taxon>
        <taxon>Dothideomycetes</taxon>
        <taxon>Pleosporomycetidae</taxon>
        <taxon>Gloniales</taxon>
        <taxon>Gloniaceae</taxon>
        <taxon>Glonium</taxon>
    </lineage>
</organism>
<dbReference type="InterPro" id="IPR015814">
    <property type="entry name" value="Pgluconate_DH_NAD-bd_C"/>
</dbReference>
<evidence type="ECO:0000313" key="5">
    <source>
        <dbReference type="Proteomes" id="UP000250140"/>
    </source>
</evidence>
<dbReference type="Proteomes" id="UP000250140">
    <property type="component" value="Unassembled WGS sequence"/>
</dbReference>
<name>A0A8E2JU43_9PEZI</name>
<reference evidence="4 5" key="1">
    <citation type="journal article" date="2016" name="Nat. Commun.">
        <title>Ectomycorrhizal ecology is imprinted in the genome of the dominant symbiotic fungus Cenococcum geophilum.</title>
        <authorList>
            <consortium name="DOE Joint Genome Institute"/>
            <person name="Peter M."/>
            <person name="Kohler A."/>
            <person name="Ohm R.A."/>
            <person name="Kuo A."/>
            <person name="Krutzmann J."/>
            <person name="Morin E."/>
            <person name="Arend M."/>
            <person name="Barry K.W."/>
            <person name="Binder M."/>
            <person name="Choi C."/>
            <person name="Clum A."/>
            <person name="Copeland A."/>
            <person name="Grisel N."/>
            <person name="Haridas S."/>
            <person name="Kipfer T."/>
            <person name="LaButti K."/>
            <person name="Lindquist E."/>
            <person name="Lipzen A."/>
            <person name="Maire R."/>
            <person name="Meier B."/>
            <person name="Mihaltcheva S."/>
            <person name="Molinier V."/>
            <person name="Murat C."/>
            <person name="Poggeler S."/>
            <person name="Quandt C.A."/>
            <person name="Sperisen C."/>
            <person name="Tritt A."/>
            <person name="Tisserant E."/>
            <person name="Crous P.W."/>
            <person name="Henrissat B."/>
            <person name="Nehls U."/>
            <person name="Egli S."/>
            <person name="Spatafora J.W."/>
            <person name="Grigoriev I.V."/>
            <person name="Martin F.M."/>
        </authorList>
    </citation>
    <scope>NUCLEOTIDE SEQUENCE [LARGE SCALE GENOMIC DNA]</scope>
    <source>
        <strain evidence="4 5">CBS 207.34</strain>
    </source>
</reference>
<feature type="domain" description="6-phosphogluconate dehydrogenase NADP-binding" evidence="2">
    <location>
        <begin position="8"/>
        <end position="139"/>
    </location>
</feature>
<dbReference type="GO" id="GO:0050661">
    <property type="term" value="F:NADP binding"/>
    <property type="evidence" value="ECO:0007669"/>
    <property type="project" value="InterPro"/>
</dbReference>
<evidence type="ECO:0000313" key="4">
    <source>
        <dbReference type="EMBL" id="OCL09558.1"/>
    </source>
</evidence>
<feature type="domain" description="Phosphogluconate dehydrogenase NAD-binding putative C-terminal" evidence="3">
    <location>
        <begin position="213"/>
        <end position="283"/>
    </location>
</feature>
<dbReference type="SUPFAM" id="SSF48179">
    <property type="entry name" value="6-phosphogluconate dehydrogenase C-terminal domain-like"/>
    <property type="match status" value="1"/>
</dbReference>
<dbReference type="GO" id="GO:0000785">
    <property type="term" value="C:chromatin"/>
    <property type="evidence" value="ECO:0007669"/>
    <property type="project" value="TreeGrafter"/>
</dbReference>
<dbReference type="AlphaFoldDB" id="A0A8E2JU43"/>
<dbReference type="InterPro" id="IPR006115">
    <property type="entry name" value="6PGDH_NADP-bd"/>
</dbReference>
<dbReference type="SUPFAM" id="SSF51735">
    <property type="entry name" value="NAD(P)-binding Rossmann-fold domains"/>
    <property type="match status" value="1"/>
</dbReference>
<dbReference type="InterPro" id="IPR036291">
    <property type="entry name" value="NAD(P)-bd_dom_sf"/>
</dbReference>
<dbReference type="InterPro" id="IPR008927">
    <property type="entry name" value="6-PGluconate_DH-like_C_sf"/>
</dbReference>
<evidence type="ECO:0008006" key="6">
    <source>
        <dbReference type="Google" id="ProtNLM"/>
    </source>
</evidence>
<dbReference type="InterPro" id="IPR051265">
    <property type="entry name" value="HIBADH-related_NP60_sf"/>
</dbReference>
<dbReference type="InterPro" id="IPR013328">
    <property type="entry name" value="6PGD_dom2"/>
</dbReference>
<dbReference type="GO" id="GO:0003677">
    <property type="term" value="F:DNA binding"/>
    <property type="evidence" value="ECO:0007669"/>
    <property type="project" value="TreeGrafter"/>
</dbReference>
<accession>A0A8E2JU43</accession>
<sequence>MSAPLATVGVLSIGSMGLGVAKLLQAHSYRVLTNVTDRSPATQARASSASITLVSSDIELVAQCDYILSIVPPRDAVSTASRIIAALNTAPSPRPTSLPPLYFLDLNAISPSTAKKIDSDFRSQAPQLRFIDGGIIGGPPSPVAESTSWKRPGIPLSGPYPLRDAEPSGAHLAETLNTKHVSPTIGTASGLKCCFAALTKGLTGLALQSFSTASSLNVLPDLQNYLAEFSPMLGQQTARGVLGCPSKAYRWVEEMVQIGQCFEEDGGWGEQARVLGKVAEVYDLLGKTVAARGGAESLGSLDKVVGVLREGLDGQKVNGNQ</sequence>
<dbReference type="GO" id="GO:0031491">
    <property type="term" value="F:nucleosome binding"/>
    <property type="evidence" value="ECO:0007669"/>
    <property type="project" value="TreeGrafter"/>
</dbReference>
<protein>
    <recommendedName>
        <fullName evidence="6">6-phosphogluconate dehydrogenase C-terminal domain-like protein</fullName>
    </recommendedName>
</protein>
<keyword evidence="5" id="KW-1185">Reference proteome</keyword>
<evidence type="ECO:0000259" key="3">
    <source>
        <dbReference type="Pfam" id="PF09130"/>
    </source>
</evidence>
<dbReference type="PANTHER" id="PTHR43580">
    <property type="entry name" value="OXIDOREDUCTASE GLYR1-RELATED"/>
    <property type="match status" value="1"/>
</dbReference>
<gene>
    <name evidence="4" type="ORF">AOQ84DRAFT_18563</name>
</gene>